<reference evidence="1 2" key="1">
    <citation type="submission" date="2018-03" db="EMBL/GenBank/DDBJ databases">
        <title>Genomic Encyclopedia of Archaeal and Bacterial Type Strains, Phase II (KMG-II): from individual species to whole genera.</title>
        <authorList>
            <person name="Goeker M."/>
        </authorList>
    </citation>
    <scope>NUCLEOTIDE SEQUENCE [LARGE SCALE GENOMIC DNA]</scope>
    <source>
        <strain evidence="1 2">DSM 28057</strain>
    </source>
</reference>
<protein>
    <submittedName>
        <fullName evidence="1">Uncharacterized protein</fullName>
    </submittedName>
</protein>
<name>A0A2P8E881_9BACT</name>
<keyword evidence="2" id="KW-1185">Reference proteome</keyword>
<dbReference type="Proteomes" id="UP000240708">
    <property type="component" value="Unassembled WGS sequence"/>
</dbReference>
<organism evidence="1 2">
    <name type="scientific">Cecembia rubra</name>
    <dbReference type="NCBI Taxonomy" id="1485585"/>
    <lineage>
        <taxon>Bacteria</taxon>
        <taxon>Pseudomonadati</taxon>
        <taxon>Bacteroidota</taxon>
        <taxon>Cytophagia</taxon>
        <taxon>Cytophagales</taxon>
        <taxon>Cyclobacteriaceae</taxon>
        <taxon>Cecembia</taxon>
    </lineage>
</organism>
<evidence type="ECO:0000313" key="1">
    <source>
        <dbReference type="EMBL" id="PSL05686.1"/>
    </source>
</evidence>
<gene>
    <name evidence="1" type="ORF">CLV48_103201</name>
</gene>
<proteinExistence type="predicted"/>
<dbReference type="EMBL" id="PYGF01000003">
    <property type="protein sequence ID" value="PSL05686.1"/>
    <property type="molecule type" value="Genomic_DNA"/>
</dbReference>
<dbReference type="AlphaFoldDB" id="A0A2P8E881"/>
<comment type="caution">
    <text evidence="1">The sequence shown here is derived from an EMBL/GenBank/DDBJ whole genome shotgun (WGS) entry which is preliminary data.</text>
</comment>
<sequence length="38" mass="4730">MYVKNFIAEFYSLFIANRLYKMNYDLRFSKKSKFCSDF</sequence>
<accession>A0A2P8E881</accession>
<evidence type="ECO:0000313" key="2">
    <source>
        <dbReference type="Proteomes" id="UP000240708"/>
    </source>
</evidence>